<comment type="caution">
    <text evidence="8">The sequence shown here is derived from an EMBL/GenBank/DDBJ whole genome shotgun (WGS) entry which is preliminary data.</text>
</comment>
<keyword evidence="6 8" id="KW-0012">Acyltransferase</keyword>
<protein>
    <submittedName>
        <fullName evidence="8">Acyltransferase</fullName>
    </submittedName>
</protein>
<evidence type="ECO:0000256" key="1">
    <source>
        <dbReference type="ARBA" id="ARBA00004533"/>
    </source>
</evidence>
<keyword evidence="5" id="KW-0472">Membrane</keyword>
<dbReference type="RefSeq" id="WP_095497270.1">
    <property type="nucleotide sequence ID" value="NZ_BSPO01000002.1"/>
</dbReference>
<dbReference type="Pfam" id="PF00535">
    <property type="entry name" value="Glycos_transf_2"/>
    <property type="match status" value="1"/>
</dbReference>
<dbReference type="InterPro" id="IPR004960">
    <property type="entry name" value="LipA_acyltrans"/>
</dbReference>
<dbReference type="PANTHER" id="PTHR10859:SF91">
    <property type="entry name" value="DOLICHYL-PHOSPHATE BETA-GLUCOSYLTRANSFERASE"/>
    <property type="match status" value="1"/>
</dbReference>
<accession>A0AA37TUI1</accession>
<dbReference type="PANTHER" id="PTHR10859">
    <property type="entry name" value="GLYCOSYL TRANSFERASE"/>
    <property type="match status" value="1"/>
</dbReference>
<evidence type="ECO:0000313" key="8">
    <source>
        <dbReference type="EMBL" id="GLS83169.1"/>
    </source>
</evidence>
<dbReference type="CDD" id="cd04179">
    <property type="entry name" value="DPM_DPG-synthase_like"/>
    <property type="match status" value="1"/>
</dbReference>
<reference evidence="8 9" key="1">
    <citation type="journal article" date="2014" name="Int. J. Syst. Evol. Microbiol.">
        <title>Complete genome sequence of Corynebacterium casei LMG S-19264T (=DSM 44701T), isolated from a smear-ripened cheese.</title>
        <authorList>
            <consortium name="US DOE Joint Genome Institute (JGI-PGF)"/>
            <person name="Walter F."/>
            <person name="Albersmeier A."/>
            <person name="Kalinowski J."/>
            <person name="Ruckert C."/>
        </authorList>
    </citation>
    <scope>NUCLEOTIDE SEQUENCE [LARGE SCALE GENOMIC DNA]</scope>
    <source>
        <strain evidence="8 9">NBRC 112785</strain>
    </source>
</reference>
<dbReference type="SUPFAM" id="SSF53448">
    <property type="entry name" value="Nucleotide-diphospho-sugar transferases"/>
    <property type="match status" value="1"/>
</dbReference>
<evidence type="ECO:0000313" key="9">
    <source>
        <dbReference type="Proteomes" id="UP001157439"/>
    </source>
</evidence>
<dbReference type="GO" id="GO:0005886">
    <property type="term" value="C:plasma membrane"/>
    <property type="evidence" value="ECO:0007669"/>
    <property type="project" value="UniProtKB-SubCell"/>
</dbReference>
<dbReference type="InterPro" id="IPR029044">
    <property type="entry name" value="Nucleotide-diphossugar_trans"/>
</dbReference>
<evidence type="ECO:0000256" key="2">
    <source>
        <dbReference type="ARBA" id="ARBA00022475"/>
    </source>
</evidence>
<sequence length="554" mass="62886">MLNIVAIIPCYNHGNTVAAVVQQLRQHELVMVLVNDGSNAETTAALRQLKNDNDVFLLELETNQGKGGAVMAGMTWAYQQGYSHGLQVDADGQHDLAKIPNLIALASDNPKAVISGQPIYGDDVPKGRLYGRYATHVSVWIETLSLQIRDSMCGFRIYPLAATYELISTVKLGRRMDFDIEILVRLYWQGLDIQFLPIAVHYPEDGVSHFDALWDNVKISWLHTRLITQMLFKSPTLIRRHFSASQNNHWSKHRERGSYLGIMILLKSYQLFGRKAFSLMLHPVIAFYYLTDANARATSTQYRQKLTEFAKSRSHSLPTLSSYRHIYSFGQNMLDKLAAWGGHIGLDSLDFSDEALLQSVINSNEGAVILASHLGNIELCRALSGKYTELTINALVFTEHAETFNSVMKQVNPNSNLNLIQVTELGPDTAILLEQKLSQGEWVVIVGDRTSVTQHKRVVWQSFLGTPAPFPQGPFMLAGLLKHPVYTMFGFANNDRYDIFFEPFEQHPSLPRGQRQQALQQLVAKYAQRLEHYALRYPLQWYNFFDFWTCEHDS</sequence>
<dbReference type="InterPro" id="IPR001173">
    <property type="entry name" value="Glyco_trans_2-like"/>
</dbReference>
<evidence type="ECO:0000256" key="5">
    <source>
        <dbReference type="ARBA" id="ARBA00023136"/>
    </source>
</evidence>
<organism evidence="8 9">
    <name type="scientific">Paraferrimonas haliotis</name>
    <dbReference type="NCBI Taxonomy" id="2013866"/>
    <lineage>
        <taxon>Bacteria</taxon>
        <taxon>Pseudomonadati</taxon>
        <taxon>Pseudomonadota</taxon>
        <taxon>Gammaproteobacteria</taxon>
        <taxon>Alteromonadales</taxon>
        <taxon>Ferrimonadaceae</taxon>
        <taxon>Paraferrimonas</taxon>
    </lineage>
</organism>
<evidence type="ECO:0000256" key="6">
    <source>
        <dbReference type="ARBA" id="ARBA00023315"/>
    </source>
</evidence>
<comment type="subcellular location">
    <subcellularLocation>
        <location evidence="1">Cell inner membrane</location>
    </subcellularLocation>
</comment>
<keyword evidence="4" id="KW-0808">Transferase</keyword>
<dbReference type="GO" id="GO:0006487">
    <property type="term" value="P:protein N-linked glycosylation"/>
    <property type="evidence" value="ECO:0007669"/>
    <property type="project" value="TreeGrafter"/>
</dbReference>
<keyword evidence="2" id="KW-1003">Cell membrane</keyword>
<name>A0AA37TUI1_9GAMM</name>
<feature type="domain" description="Glycosyltransferase 2-like" evidence="7">
    <location>
        <begin position="6"/>
        <end position="126"/>
    </location>
</feature>
<dbReference type="Pfam" id="PF03279">
    <property type="entry name" value="Lip_A_acyltrans"/>
    <property type="match status" value="1"/>
</dbReference>
<evidence type="ECO:0000259" key="7">
    <source>
        <dbReference type="Pfam" id="PF00535"/>
    </source>
</evidence>
<keyword evidence="3" id="KW-0997">Cell inner membrane</keyword>
<dbReference type="Gene3D" id="3.90.550.10">
    <property type="entry name" value="Spore Coat Polysaccharide Biosynthesis Protein SpsA, Chain A"/>
    <property type="match status" value="1"/>
</dbReference>
<gene>
    <name evidence="8" type="ORF">GCM10007894_11460</name>
</gene>
<evidence type="ECO:0000256" key="4">
    <source>
        <dbReference type="ARBA" id="ARBA00022679"/>
    </source>
</evidence>
<keyword evidence="9" id="KW-1185">Reference proteome</keyword>
<proteinExistence type="predicted"/>
<dbReference type="GO" id="GO:0009247">
    <property type="term" value="P:glycolipid biosynthetic process"/>
    <property type="evidence" value="ECO:0007669"/>
    <property type="project" value="UniProtKB-ARBA"/>
</dbReference>
<dbReference type="GO" id="GO:0016746">
    <property type="term" value="F:acyltransferase activity"/>
    <property type="evidence" value="ECO:0007669"/>
    <property type="project" value="UniProtKB-KW"/>
</dbReference>
<dbReference type="AlphaFoldDB" id="A0AA37TUI1"/>
<evidence type="ECO:0000256" key="3">
    <source>
        <dbReference type="ARBA" id="ARBA00022519"/>
    </source>
</evidence>
<dbReference type="EMBL" id="BSPO01000002">
    <property type="protein sequence ID" value="GLS83169.1"/>
    <property type="molecule type" value="Genomic_DNA"/>
</dbReference>
<dbReference type="Proteomes" id="UP001157439">
    <property type="component" value="Unassembled WGS sequence"/>
</dbReference>
<dbReference type="CDD" id="cd07984">
    <property type="entry name" value="LPLAT_LABLAT-like"/>
    <property type="match status" value="1"/>
</dbReference>